<evidence type="ECO:0000256" key="6">
    <source>
        <dbReference type="PROSITE-ProRule" id="PRU00278"/>
    </source>
</evidence>
<evidence type="ECO:0000256" key="1">
    <source>
        <dbReference type="ARBA" id="ARBA00000971"/>
    </source>
</evidence>
<keyword evidence="4 6" id="KW-0697">Rotamase</keyword>
<comment type="similarity">
    <text evidence="2">Belongs to the PpiC/parvulin rotamase family.</text>
</comment>
<dbReference type="OrthoDB" id="9769613at2"/>
<dbReference type="InterPro" id="IPR000297">
    <property type="entry name" value="PPIase_PpiC"/>
</dbReference>
<dbReference type="Proteomes" id="UP000270261">
    <property type="component" value="Unassembled WGS sequence"/>
</dbReference>
<evidence type="ECO:0000256" key="3">
    <source>
        <dbReference type="ARBA" id="ARBA00013194"/>
    </source>
</evidence>
<comment type="catalytic activity">
    <reaction evidence="1">
        <text>[protein]-peptidylproline (omega=180) = [protein]-peptidylproline (omega=0)</text>
        <dbReference type="Rhea" id="RHEA:16237"/>
        <dbReference type="Rhea" id="RHEA-COMP:10747"/>
        <dbReference type="Rhea" id="RHEA-COMP:10748"/>
        <dbReference type="ChEBI" id="CHEBI:83833"/>
        <dbReference type="ChEBI" id="CHEBI:83834"/>
        <dbReference type="EC" id="5.2.1.8"/>
    </reaction>
</comment>
<evidence type="ECO:0000256" key="5">
    <source>
        <dbReference type="ARBA" id="ARBA00023235"/>
    </source>
</evidence>
<keyword evidence="5 6" id="KW-0413">Isomerase</keyword>
<dbReference type="PROSITE" id="PS01096">
    <property type="entry name" value="PPIC_PPIASE_1"/>
    <property type="match status" value="1"/>
</dbReference>
<sequence length="248" mass="27421">MAITVNGSEFTDAEVEAELPHHQDTPQPLRSACIALALKRVMLDEAAELGHPVQDAEEAADWLLSTQVSVPTVDEASCRRYYDQHPERFRVGGWVDADHILFAVAENTPLDALREFANETLALVRSHPERFEALAAERSNCPSSENGGALGQMVRGEAVPEFEAALWRITPGTIAEALIETRYGLHIVRVNRRDEGRQLPFEQVHEAIAQALLAASRDAAWRQYVQVLLGRAKIEGIDLEGVDTPLVQ</sequence>
<dbReference type="PANTHER" id="PTHR47245">
    <property type="entry name" value="PEPTIDYLPROLYL ISOMERASE"/>
    <property type="match status" value="1"/>
</dbReference>
<dbReference type="InterPro" id="IPR046357">
    <property type="entry name" value="PPIase_dom_sf"/>
</dbReference>
<dbReference type="Pfam" id="PF00639">
    <property type="entry name" value="Rotamase"/>
    <property type="match status" value="1"/>
</dbReference>
<dbReference type="PANTHER" id="PTHR47245:SF2">
    <property type="entry name" value="PEPTIDYL-PROLYL CIS-TRANS ISOMERASE HP_0175-RELATED"/>
    <property type="match status" value="1"/>
</dbReference>
<gene>
    <name evidence="8" type="ORF">EHV23_08170</name>
</gene>
<feature type="domain" description="PpiC" evidence="7">
    <location>
        <begin position="92"/>
        <end position="192"/>
    </location>
</feature>
<evidence type="ECO:0000256" key="4">
    <source>
        <dbReference type="ARBA" id="ARBA00023110"/>
    </source>
</evidence>
<dbReference type="SUPFAM" id="SSF54534">
    <property type="entry name" value="FKBP-like"/>
    <property type="match status" value="1"/>
</dbReference>
<organism evidence="8 9">
    <name type="scientific">Lautropia dentalis</name>
    <dbReference type="NCBI Taxonomy" id="2490857"/>
    <lineage>
        <taxon>Bacteria</taxon>
        <taxon>Pseudomonadati</taxon>
        <taxon>Pseudomonadota</taxon>
        <taxon>Betaproteobacteria</taxon>
        <taxon>Burkholderiales</taxon>
        <taxon>Burkholderiaceae</taxon>
        <taxon>Lautropia</taxon>
    </lineage>
</organism>
<comment type="caution">
    <text evidence="8">The sequence shown here is derived from an EMBL/GenBank/DDBJ whole genome shotgun (WGS) entry which is preliminary data.</text>
</comment>
<proteinExistence type="inferred from homology"/>
<reference evidence="8 9" key="1">
    <citation type="submission" date="2018-11" db="EMBL/GenBank/DDBJ databases">
        <title>Genome sequencing of Lautropia sp. KCOM 2505 (= ChDC F240).</title>
        <authorList>
            <person name="Kook J.-K."/>
            <person name="Park S.-N."/>
            <person name="Lim Y.K."/>
        </authorList>
    </citation>
    <scope>NUCLEOTIDE SEQUENCE [LARGE SCALE GENOMIC DNA]</scope>
    <source>
        <strain evidence="8 9">KCOM 2505</strain>
    </source>
</reference>
<protein>
    <recommendedName>
        <fullName evidence="3">peptidylprolyl isomerase</fullName>
        <ecNumber evidence="3">5.2.1.8</ecNumber>
    </recommendedName>
</protein>
<accession>A0A3R8LPT0</accession>
<name>A0A3R8LPT0_9BURK</name>
<evidence type="ECO:0000259" key="7">
    <source>
        <dbReference type="PROSITE" id="PS50198"/>
    </source>
</evidence>
<dbReference type="EMBL" id="RRUE01000002">
    <property type="protein sequence ID" value="RRN43432.1"/>
    <property type="molecule type" value="Genomic_DNA"/>
</dbReference>
<dbReference type="PROSITE" id="PS50198">
    <property type="entry name" value="PPIC_PPIASE_2"/>
    <property type="match status" value="1"/>
</dbReference>
<dbReference type="GO" id="GO:0003755">
    <property type="term" value="F:peptidyl-prolyl cis-trans isomerase activity"/>
    <property type="evidence" value="ECO:0007669"/>
    <property type="project" value="UniProtKB-KW"/>
</dbReference>
<dbReference type="InterPro" id="IPR050245">
    <property type="entry name" value="PrsA_foldase"/>
</dbReference>
<keyword evidence="9" id="KW-1185">Reference proteome</keyword>
<dbReference type="InterPro" id="IPR023058">
    <property type="entry name" value="PPIase_PpiC_CS"/>
</dbReference>
<evidence type="ECO:0000313" key="8">
    <source>
        <dbReference type="EMBL" id="RRN43432.1"/>
    </source>
</evidence>
<dbReference type="RefSeq" id="WP_125095644.1">
    <property type="nucleotide sequence ID" value="NZ_RRUE01000002.1"/>
</dbReference>
<dbReference type="AlphaFoldDB" id="A0A3R8LPT0"/>
<dbReference type="EC" id="5.2.1.8" evidence="3"/>
<evidence type="ECO:0000256" key="2">
    <source>
        <dbReference type="ARBA" id="ARBA00007656"/>
    </source>
</evidence>
<evidence type="ECO:0000313" key="9">
    <source>
        <dbReference type="Proteomes" id="UP000270261"/>
    </source>
</evidence>
<dbReference type="Gene3D" id="3.10.50.40">
    <property type="match status" value="1"/>
</dbReference>